<keyword evidence="2" id="KW-1185">Reference proteome</keyword>
<gene>
    <name evidence="1" type="ORF">CSUI_004876</name>
</gene>
<protein>
    <submittedName>
        <fullName evidence="1">Uncharacterized protein</fullName>
    </submittedName>
</protein>
<comment type="caution">
    <text evidence="1">The sequence shown here is derived from an EMBL/GenBank/DDBJ whole genome shotgun (WGS) entry which is preliminary data.</text>
</comment>
<dbReference type="EMBL" id="MIGC01002333">
    <property type="protein sequence ID" value="PHJ21281.1"/>
    <property type="molecule type" value="Genomic_DNA"/>
</dbReference>
<accession>A0A2C6K9E9</accession>
<reference evidence="1 2" key="1">
    <citation type="journal article" date="2017" name="Int. J. Parasitol.">
        <title>The genome of the protozoan parasite Cystoisospora suis and a reverse vaccinology approach to identify vaccine candidates.</title>
        <authorList>
            <person name="Palmieri N."/>
            <person name="Shrestha A."/>
            <person name="Ruttkowski B."/>
            <person name="Beck T."/>
            <person name="Vogl C."/>
            <person name="Tomley F."/>
            <person name="Blake D.P."/>
            <person name="Joachim A."/>
        </authorList>
    </citation>
    <scope>NUCLEOTIDE SEQUENCE [LARGE SCALE GENOMIC DNA]</scope>
    <source>
        <strain evidence="1 2">Wien I</strain>
    </source>
</reference>
<dbReference type="AlphaFoldDB" id="A0A2C6K9E9"/>
<dbReference type="RefSeq" id="XP_067922965.1">
    <property type="nucleotide sequence ID" value="XM_068065057.1"/>
</dbReference>
<evidence type="ECO:0000313" key="1">
    <source>
        <dbReference type="EMBL" id="PHJ21281.1"/>
    </source>
</evidence>
<dbReference type="VEuPathDB" id="ToxoDB:CSUI_004876"/>
<name>A0A2C6K9E9_9APIC</name>
<dbReference type="GeneID" id="94428268"/>
<evidence type="ECO:0000313" key="2">
    <source>
        <dbReference type="Proteomes" id="UP000221165"/>
    </source>
</evidence>
<organism evidence="1 2">
    <name type="scientific">Cystoisospora suis</name>
    <dbReference type="NCBI Taxonomy" id="483139"/>
    <lineage>
        <taxon>Eukaryota</taxon>
        <taxon>Sar</taxon>
        <taxon>Alveolata</taxon>
        <taxon>Apicomplexa</taxon>
        <taxon>Conoidasida</taxon>
        <taxon>Coccidia</taxon>
        <taxon>Eucoccidiorida</taxon>
        <taxon>Eimeriorina</taxon>
        <taxon>Sarcocystidae</taxon>
        <taxon>Cystoisospora</taxon>
    </lineage>
</organism>
<dbReference type="Proteomes" id="UP000221165">
    <property type="component" value="Unassembled WGS sequence"/>
</dbReference>
<proteinExistence type="predicted"/>
<sequence length="77" mass="8911">MTPSFSFLLRMTRMLRKENGKKKKAEKSCHEVDKILLSGLSGLEMVSPDFLRTMKGKIRELSNFHIDGVKKAEKRQE</sequence>